<evidence type="ECO:0000256" key="3">
    <source>
        <dbReference type="ARBA" id="ARBA00023004"/>
    </source>
</evidence>
<dbReference type="GO" id="GO:0046872">
    <property type="term" value="F:metal ion binding"/>
    <property type="evidence" value="ECO:0007669"/>
    <property type="project" value="UniProtKB-KW"/>
</dbReference>
<dbReference type="InterPro" id="IPR003347">
    <property type="entry name" value="JmjC_dom"/>
</dbReference>
<dbReference type="Pfam" id="PF08007">
    <property type="entry name" value="JmjC_2"/>
    <property type="match status" value="1"/>
</dbReference>
<dbReference type="CDD" id="cd02208">
    <property type="entry name" value="cupin_RmlC-like"/>
    <property type="match status" value="1"/>
</dbReference>
<dbReference type="Proteomes" id="UP000075635">
    <property type="component" value="Unassembled WGS sequence"/>
</dbReference>
<feature type="domain" description="JmjC" evidence="4">
    <location>
        <begin position="105"/>
        <end position="247"/>
    </location>
</feature>
<dbReference type="EMBL" id="JEMB01001811">
    <property type="protein sequence ID" value="KYF84986.1"/>
    <property type="molecule type" value="Genomic_DNA"/>
</dbReference>
<sequence length="421" mass="46151">MSALGQILSPLDKHVFLREHWARQPVHVRGHAAKFADLFGWPSFDRYLNHHLRFFAPPALELYDGRRGGGRIPPELFQESIVDANRCPLTVSSPARIRELCRAGASLMLRSVDDGDPQIKRFAAALGHELGENLRVDLFYTPPESPGVHQHYDREDVLVLQVEGEKEWHLSAPTVRAPLDMPDYAELARAPIYPDHVFRLSKGDFLHVPRGVWHAAQTSGGPSLHLTVRVACRTGIDFLRWALAELAREEPSLRENLPLTLQAGAPYGYEPAALGEAVARIRGAALAFLERPDLVARYNKDCVKGDRAAEPYQLRAQAGVKGADAAWTEETAFRRPPGQRFALERCAARDVAILSVWGAELEFPLSAAALLESIFSRDRLSGRELASGRGGAAWAEAAPVLARLVAAGVVFVAEPGGASLG</sequence>
<evidence type="ECO:0000259" key="4">
    <source>
        <dbReference type="PROSITE" id="PS51184"/>
    </source>
</evidence>
<dbReference type="AlphaFoldDB" id="A0A150RXZ6"/>
<evidence type="ECO:0000256" key="1">
    <source>
        <dbReference type="ARBA" id="ARBA00001954"/>
    </source>
</evidence>
<evidence type="ECO:0000313" key="5">
    <source>
        <dbReference type="EMBL" id="KYF84986.1"/>
    </source>
</evidence>
<keyword evidence="3" id="KW-0408">Iron</keyword>
<dbReference type="PROSITE" id="PS51184">
    <property type="entry name" value="JMJC"/>
    <property type="match status" value="1"/>
</dbReference>
<organism evidence="5 6">
    <name type="scientific">Sorangium cellulosum</name>
    <name type="common">Polyangium cellulosum</name>
    <dbReference type="NCBI Taxonomy" id="56"/>
    <lineage>
        <taxon>Bacteria</taxon>
        <taxon>Pseudomonadati</taxon>
        <taxon>Myxococcota</taxon>
        <taxon>Polyangia</taxon>
        <taxon>Polyangiales</taxon>
        <taxon>Polyangiaceae</taxon>
        <taxon>Sorangium</taxon>
    </lineage>
</organism>
<accession>A0A150RXZ6</accession>
<proteinExistence type="predicted"/>
<protein>
    <recommendedName>
        <fullName evidence="4">JmjC domain-containing protein</fullName>
    </recommendedName>
</protein>
<name>A0A150RXZ6_SORCE</name>
<dbReference type="PANTHER" id="PTHR13096:SF8">
    <property type="entry name" value="RIBOSOMAL OXYGENASE 1"/>
    <property type="match status" value="1"/>
</dbReference>
<dbReference type="Gene3D" id="2.60.120.650">
    <property type="entry name" value="Cupin"/>
    <property type="match status" value="1"/>
</dbReference>
<comment type="caution">
    <text evidence="5">The sequence shown here is derived from an EMBL/GenBank/DDBJ whole genome shotgun (WGS) entry which is preliminary data.</text>
</comment>
<evidence type="ECO:0000313" key="6">
    <source>
        <dbReference type="Proteomes" id="UP000075635"/>
    </source>
</evidence>
<evidence type="ECO:0000256" key="2">
    <source>
        <dbReference type="ARBA" id="ARBA00022723"/>
    </source>
</evidence>
<gene>
    <name evidence="5" type="ORF">BE17_50080</name>
</gene>
<keyword evidence="2" id="KW-0479">Metal-binding</keyword>
<comment type="cofactor">
    <cofactor evidence="1">
        <name>Fe(2+)</name>
        <dbReference type="ChEBI" id="CHEBI:29033"/>
    </cofactor>
</comment>
<dbReference type="InterPro" id="IPR039994">
    <property type="entry name" value="NO66-like"/>
</dbReference>
<reference evidence="5 6" key="1">
    <citation type="submission" date="2014-02" db="EMBL/GenBank/DDBJ databases">
        <title>The small core and large imbalanced accessory genome model reveals a collaborative survival strategy of Sorangium cellulosum strains in nature.</title>
        <authorList>
            <person name="Han K."/>
            <person name="Peng R."/>
            <person name="Blom J."/>
            <person name="Li Y.-Z."/>
        </authorList>
    </citation>
    <scope>NUCLEOTIDE SEQUENCE [LARGE SCALE GENOMIC DNA]</scope>
    <source>
        <strain evidence="5 6">So0011-07</strain>
    </source>
</reference>
<dbReference type="PANTHER" id="PTHR13096">
    <property type="entry name" value="MINA53 MYC INDUCED NUCLEAR ANTIGEN"/>
    <property type="match status" value="1"/>
</dbReference>
<dbReference type="SUPFAM" id="SSF51197">
    <property type="entry name" value="Clavaminate synthase-like"/>
    <property type="match status" value="1"/>
</dbReference>